<evidence type="ECO:0008006" key="3">
    <source>
        <dbReference type="Google" id="ProtNLM"/>
    </source>
</evidence>
<dbReference type="Proteomes" id="UP000315700">
    <property type="component" value="Chromosome"/>
</dbReference>
<dbReference type="EMBL" id="CP036271">
    <property type="protein sequence ID" value="QDT54134.1"/>
    <property type="molecule type" value="Genomic_DNA"/>
</dbReference>
<proteinExistence type="predicted"/>
<sequence>MPTDAIHDCDAAHVVILGASNVTLGFPRIVAEIRRQFPGRLQIFAAHGHGRSYGRPSWAPFRTLPGLRQCGLWDAFRAARDQAQQAGQAPPLYALATDLGNDLLFGATPDQIDEWLRECLAPLKREGAVLTVGRPPVFALQRIGRTRFKATRSFFFPNSPLTYERMLSDVPRLDELIVARAQELGATPFAPRPEWYGFDPIHIRRPWRTAAWREIIGLWSAADASPRSLLNVAPRRRDWLLRAADRRVFGARRQTPQPAFRWNDGGAIWLY</sequence>
<evidence type="ECO:0000313" key="1">
    <source>
        <dbReference type="EMBL" id="QDT54134.1"/>
    </source>
</evidence>
<evidence type="ECO:0000313" key="2">
    <source>
        <dbReference type="Proteomes" id="UP000315700"/>
    </source>
</evidence>
<dbReference type="InParanoid" id="A0A517SDD0"/>
<gene>
    <name evidence="1" type="ORF">Pan44_21610</name>
</gene>
<dbReference type="AlphaFoldDB" id="A0A517SDD0"/>
<keyword evidence="2" id="KW-1185">Reference proteome</keyword>
<reference evidence="1 2" key="1">
    <citation type="submission" date="2019-02" db="EMBL/GenBank/DDBJ databases">
        <title>Deep-cultivation of Planctomycetes and their phenomic and genomic characterization uncovers novel biology.</title>
        <authorList>
            <person name="Wiegand S."/>
            <person name="Jogler M."/>
            <person name="Boedeker C."/>
            <person name="Pinto D."/>
            <person name="Vollmers J."/>
            <person name="Rivas-Marin E."/>
            <person name="Kohn T."/>
            <person name="Peeters S.H."/>
            <person name="Heuer A."/>
            <person name="Rast P."/>
            <person name="Oberbeckmann S."/>
            <person name="Bunk B."/>
            <person name="Jeske O."/>
            <person name="Meyerdierks A."/>
            <person name="Storesund J.E."/>
            <person name="Kallscheuer N."/>
            <person name="Luecker S."/>
            <person name="Lage O.M."/>
            <person name="Pohl T."/>
            <person name="Merkel B.J."/>
            <person name="Hornburger P."/>
            <person name="Mueller R.-W."/>
            <person name="Bruemmer F."/>
            <person name="Labrenz M."/>
            <person name="Spormann A.M."/>
            <person name="Op den Camp H."/>
            <person name="Overmann J."/>
            <person name="Amann R."/>
            <person name="Jetten M.S.M."/>
            <person name="Mascher T."/>
            <person name="Medema M.H."/>
            <person name="Devos D.P."/>
            <person name="Kaster A.-K."/>
            <person name="Ovreas L."/>
            <person name="Rohde M."/>
            <person name="Galperin M.Y."/>
            <person name="Jogler C."/>
        </authorList>
    </citation>
    <scope>NUCLEOTIDE SEQUENCE [LARGE SCALE GENOMIC DNA]</scope>
    <source>
        <strain evidence="1 2">Pan44</strain>
    </source>
</reference>
<name>A0A517SDD0_9PLAN</name>
<organism evidence="1 2">
    <name type="scientific">Caulifigura coniformis</name>
    <dbReference type="NCBI Taxonomy" id="2527983"/>
    <lineage>
        <taxon>Bacteria</taxon>
        <taxon>Pseudomonadati</taxon>
        <taxon>Planctomycetota</taxon>
        <taxon>Planctomycetia</taxon>
        <taxon>Planctomycetales</taxon>
        <taxon>Planctomycetaceae</taxon>
        <taxon>Caulifigura</taxon>
    </lineage>
</organism>
<accession>A0A517SDD0</accession>
<dbReference type="KEGG" id="ccos:Pan44_21610"/>
<protein>
    <recommendedName>
        <fullName evidence="3">SGNH hydrolase-type esterase domain-containing protein</fullName>
    </recommendedName>
</protein>